<accession>A0AAV4UUT6</accession>
<name>A0AAV4UUT6_CAEEX</name>
<proteinExistence type="predicted"/>
<sequence>EAEEPHPRPQRARAGALPVHPPGADSGRGPGLQLQLRPGLQGGSAPAHQGRPGAAQELLHLQGERPLAQPRRLLDHTQGYNAIVQSRNAYNGDHHLLSHAFGWYGEMKQFMYTASLLFTQAMLVQWVVNKFTNLIPLSDCSFGKHVGCAIKHMAELWIRGYNVFIVRTRANAHNGDPNHLLSHTFLAGMEEMKRFMYSGIFVPQAMLRQRVVNKFYKSYSTV</sequence>
<evidence type="ECO:0000256" key="1">
    <source>
        <dbReference type="SAM" id="MobiDB-lite"/>
    </source>
</evidence>
<evidence type="ECO:0000313" key="3">
    <source>
        <dbReference type="Proteomes" id="UP001054945"/>
    </source>
</evidence>
<keyword evidence="3" id="KW-1185">Reference proteome</keyword>
<gene>
    <name evidence="2" type="ORF">CEXT_539611</name>
</gene>
<feature type="non-terminal residue" evidence="2">
    <location>
        <position position="1"/>
    </location>
</feature>
<dbReference type="EMBL" id="BPLR01013467">
    <property type="protein sequence ID" value="GIY61428.1"/>
    <property type="molecule type" value="Genomic_DNA"/>
</dbReference>
<protein>
    <submittedName>
        <fullName evidence="2">Uncharacterized protein</fullName>
    </submittedName>
</protein>
<comment type="caution">
    <text evidence="2">The sequence shown here is derived from an EMBL/GenBank/DDBJ whole genome shotgun (WGS) entry which is preliminary data.</text>
</comment>
<reference evidence="2 3" key="1">
    <citation type="submission" date="2021-06" db="EMBL/GenBank/DDBJ databases">
        <title>Caerostris extrusa draft genome.</title>
        <authorList>
            <person name="Kono N."/>
            <person name="Arakawa K."/>
        </authorList>
    </citation>
    <scope>NUCLEOTIDE SEQUENCE [LARGE SCALE GENOMIC DNA]</scope>
</reference>
<dbReference type="Proteomes" id="UP001054945">
    <property type="component" value="Unassembled WGS sequence"/>
</dbReference>
<organism evidence="2 3">
    <name type="scientific">Caerostris extrusa</name>
    <name type="common">Bark spider</name>
    <name type="synonym">Caerostris bankana</name>
    <dbReference type="NCBI Taxonomy" id="172846"/>
    <lineage>
        <taxon>Eukaryota</taxon>
        <taxon>Metazoa</taxon>
        <taxon>Ecdysozoa</taxon>
        <taxon>Arthropoda</taxon>
        <taxon>Chelicerata</taxon>
        <taxon>Arachnida</taxon>
        <taxon>Araneae</taxon>
        <taxon>Araneomorphae</taxon>
        <taxon>Entelegynae</taxon>
        <taxon>Araneoidea</taxon>
        <taxon>Araneidae</taxon>
        <taxon>Caerostris</taxon>
    </lineage>
</organism>
<evidence type="ECO:0000313" key="2">
    <source>
        <dbReference type="EMBL" id="GIY61428.1"/>
    </source>
</evidence>
<feature type="region of interest" description="Disordered" evidence="1">
    <location>
        <begin position="1"/>
        <end position="53"/>
    </location>
</feature>
<dbReference type="AlphaFoldDB" id="A0AAV4UUT6"/>